<reference evidence="2 3" key="2">
    <citation type="submission" date="2018-09" db="EMBL/GenBank/DDBJ databases">
        <title>Genomic Encyclopedia of Archaeal and Bacterial Type Strains, Phase II (KMG-II): from individual species to whole genera.</title>
        <authorList>
            <person name="Goeker M."/>
        </authorList>
    </citation>
    <scope>NUCLEOTIDE SEQUENCE [LARGE SCALE GENOMIC DNA]</scope>
    <source>
        <strain evidence="2 3">DSM 27620</strain>
    </source>
</reference>
<reference evidence="1" key="1">
    <citation type="journal article" date="2014" name="Int. J. Syst. Evol. Microbiol.">
        <title>Complete genome of a new Firmicutes species belonging to the dominant human colonic microbiota ('Ruminococcus bicirculans') reveals two chromosomes and a selective capacity to utilize plant glucans.</title>
        <authorList>
            <consortium name="NISC Comparative Sequencing Program"/>
            <person name="Wegmann U."/>
            <person name="Louis P."/>
            <person name="Goesmann A."/>
            <person name="Henrissat B."/>
            <person name="Duncan S.H."/>
            <person name="Flint H.J."/>
        </authorList>
    </citation>
    <scope>NUCLEOTIDE SEQUENCE</scope>
    <source>
        <strain evidence="1">CCM 8490</strain>
    </source>
</reference>
<evidence type="ECO:0000313" key="3">
    <source>
        <dbReference type="Proteomes" id="UP000285906"/>
    </source>
</evidence>
<name>A0A420D7X2_9FLAO</name>
<dbReference type="EMBL" id="RAQH01000006">
    <property type="protein sequence ID" value="RKE86799.1"/>
    <property type="molecule type" value="Genomic_DNA"/>
</dbReference>
<dbReference type="Proteomes" id="UP000285906">
    <property type="component" value="Unassembled WGS sequence"/>
</dbReference>
<dbReference type="AlphaFoldDB" id="A0A420D7X2"/>
<sequence length="119" mass="13527">MIKKEKLSSLRKYHKMTSASQKYSLFLVLLMTLSLSKAQTIEEEVAKKSCECIQTKLSPEGTISQAETKRCISKSGDKVLKSKDPQEVKRLTKNMEETVERLKIVYQLVGKCIPKTDSQ</sequence>
<dbReference type="Proteomes" id="UP000658202">
    <property type="component" value="Unassembled WGS sequence"/>
</dbReference>
<evidence type="ECO:0000313" key="2">
    <source>
        <dbReference type="EMBL" id="RKE86799.1"/>
    </source>
</evidence>
<accession>A0A420D7X2</accession>
<gene>
    <name evidence="2" type="ORF">BXY58_2208</name>
    <name evidence="1" type="ORF">GCM10007332_24850</name>
</gene>
<proteinExistence type="predicted"/>
<organism evidence="2 3">
    <name type="scientific">Epilithonimonas arachidiradicis</name>
    <dbReference type="NCBI Taxonomy" id="1617282"/>
    <lineage>
        <taxon>Bacteria</taxon>
        <taxon>Pseudomonadati</taxon>
        <taxon>Bacteroidota</taxon>
        <taxon>Flavobacteriia</taxon>
        <taxon>Flavobacteriales</taxon>
        <taxon>Weeksellaceae</taxon>
        <taxon>Chryseobacterium group</taxon>
        <taxon>Epilithonimonas</taxon>
    </lineage>
</organism>
<dbReference type="EMBL" id="BMCW01000005">
    <property type="protein sequence ID" value="GGG61919.1"/>
    <property type="molecule type" value="Genomic_DNA"/>
</dbReference>
<reference evidence="1" key="4">
    <citation type="submission" date="2024-05" db="EMBL/GenBank/DDBJ databases">
        <authorList>
            <person name="Sun Q."/>
            <person name="Sedlacek I."/>
        </authorList>
    </citation>
    <scope>NUCLEOTIDE SEQUENCE</scope>
    <source>
        <strain evidence="1">CCM 8490</strain>
    </source>
</reference>
<evidence type="ECO:0000313" key="1">
    <source>
        <dbReference type="EMBL" id="GGG61919.1"/>
    </source>
</evidence>
<protein>
    <submittedName>
        <fullName evidence="2">Uncharacterized protein</fullName>
    </submittedName>
</protein>
<reference evidence="4" key="3">
    <citation type="journal article" date="2019" name="Int. J. Syst. Evol. Microbiol.">
        <title>The Global Catalogue of Microorganisms (GCM) 10K type strain sequencing project: providing services to taxonomists for standard genome sequencing and annotation.</title>
        <authorList>
            <consortium name="The Broad Institute Genomics Platform"/>
            <consortium name="The Broad Institute Genome Sequencing Center for Infectious Disease"/>
            <person name="Wu L."/>
            <person name="Ma J."/>
        </authorList>
    </citation>
    <scope>NUCLEOTIDE SEQUENCE [LARGE SCALE GENOMIC DNA]</scope>
    <source>
        <strain evidence="4">CCM 8490</strain>
    </source>
</reference>
<evidence type="ECO:0000313" key="4">
    <source>
        <dbReference type="Proteomes" id="UP000658202"/>
    </source>
</evidence>
<comment type="caution">
    <text evidence="2">The sequence shown here is derived from an EMBL/GenBank/DDBJ whole genome shotgun (WGS) entry which is preliminary data.</text>
</comment>
<keyword evidence="4" id="KW-1185">Reference proteome</keyword>